<proteinExistence type="predicted"/>
<reference evidence="2" key="1">
    <citation type="submission" date="2021-01" db="EMBL/GenBank/DDBJ databases">
        <title>Whole genome shotgun sequence of Actinoplanes tereljensis NBRC 105297.</title>
        <authorList>
            <person name="Komaki H."/>
            <person name="Tamura T."/>
        </authorList>
    </citation>
    <scope>NUCLEOTIDE SEQUENCE</scope>
    <source>
        <strain evidence="2">NBRC 105297</strain>
    </source>
</reference>
<dbReference type="Proteomes" id="UP000623608">
    <property type="component" value="Unassembled WGS sequence"/>
</dbReference>
<evidence type="ECO:0000256" key="1">
    <source>
        <dbReference type="SAM" id="MobiDB-lite"/>
    </source>
</evidence>
<keyword evidence="3" id="KW-1185">Reference proteome</keyword>
<comment type="caution">
    <text evidence="2">The sequence shown here is derived from an EMBL/GenBank/DDBJ whole genome shotgun (WGS) entry which is preliminary data.</text>
</comment>
<organism evidence="2 3">
    <name type="scientific">Paractinoplanes tereljensis</name>
    <dbReference type="NCBI Taxonomy" id="571912"/>
    <lineage>
        <taxon>Bacteria</taxon>
        <taxon>Bacillati</taxon>
        <taxon>Actinomycetota</taxon>
        <taxon>Actinomycetes</taxon>
        <taxon>Micromonosporales</taxon>
        <taxon>Micromonosporaceae</taxon>
        <taxon>Paractinoplanes</taxon>
    </lineage>
</organism>
<feature type="region of interest" description="Disordered" evidence="1">
    <location>
        <begin position="1"/>
        <end position="42"/>
    </location>
</feature>
<name>A0A919NVH9_9ACTN</name>
<feature type="compositionally biased region" description="Basic and acidic residues" evidence="1">
    <location>
        <begin position="1"/>
        <end position="12"/>
    </location>
</feature>
<sequence length="70" mass="7547">MVGEDRPDRSTDPDEQAESADSLRDGEGTQEDTPVISNFDGPEIVIGGFRTARAPKAQVTANRQANFPTN</sequence>
<evidence type="ECO:0000313" key="3">
    <source>
        <dbReference type="Proteomes" id="UP000623608"/>
    </source>
</evidence>
<gene>
    <name evidence="2" type="ORF">Ate02nite_78530</name>
</gene>
<evidence type="ECO:0000313" key="2">
    <source>
        <dbReference type="EMBL" id="GIF25123.1"/>
    </source>
</evidence>
<dbReference type="EMBL" id="BOMY01000050">
    <property type="protein sequence ID" value="GIF25123.1"/>
    <property type="molecule type" value="Genomic_DNA"/>
</dbReference>
<accession>A0A919NVH9</accession>
<protein>
    <submittedName>
        <fullName evidence="2">Uncharacterized protein</fullName>
    </submittedName>
</protein>
<dbReference type="AlphaFoldDB" id="A0A919NVH9"/>